<evidence type="ECO:0000256" key="3">
    <source>
        <dbReference type="ARBA" id="ARBA00022448"/>
    </source>
</evidence>
<feature type="signal peptide" evidence="5">
    <location>
        <begin position="1"/>
        <end position="23"/>
    </location>
</feature>
<proteinExistence type="inferred from homology"/>
<dbReference type="InterPro" id="IPR000914">
    <property type="entry name" value="SBP_5_dom"/>
</dbReference>
<keyword evidence="8" id="KW-1185">Reference proteome</keyword>
<gene>
    <name evidence="7" type="ORF">NG99_21475</name>
</gene>
<dbReference type="GO" id="GO:0043190">
    <property type="term" value="C:ATP-binding cassette (ABC) transporter complex"/>
    <property type="evidence" value="ECO:0007669"/>
    <property type="project" value="InterPro"/>
</dbReference>
<dbReference type="Gene3D" id="3.90.76.10">
    <property type="entry name" value="Dipeptide-binding Protein, Domain 1"/>
    <property type="match status" value="1"/>
</dbReference>
<dbReference type="InterPro" id="IPR039424">
    <property type="entry name" value="SBP_5"/>
</dbReference>
<feature type="chain" id="PRO_5002017777" evidence="5">
    <location>
        <begin position="24"/>
        <end position="531"/>
    </location>
</feature>
<dbReference type="Proteomes" id="UP000030351">
    <property type="component" value="Unassembled WGS sequence"/>
</dbReference>
<evidence type="ECO:0000313" key="8">
    <source>
        <dbReference type="Proteomes" id="UP000030351"/>
    </source>
</evidence>
<dbReference type="Gene3D" id="3.40.190.10">
    <property type="entry name" value="Periplasmic binding protein-like II"/>
    <property type="match status" value="1"/>
</dbReference>
<evidence type="ECO:0000256" key="2">
    <source>
        <dbReference type="ARBA" id="ARBA00005695"/>
    </source>
</evidence>
<sequence>MLKIDRLTAALLAAGCFSAASQAATPPDSLVMAWNIDAISTWDPAQIGEVVTNEIVLNTCDTLVSFDMQDEKKVVPDLAKSWEVSADRKQITFHLQPNLKFPDGSPASASDYAWSLQRVVTLGYGNAATLTEYGFTKENVGQLITAPDATTLVMKFDKAYPTTLLLQAIAANNVATLLDRKLLEKQAAGNDLGHKYLSTHTACVGPYQLMRWNAGEGVVLQATANYWGPQPSMKRILIRHVAETGTQRLLLTQGDVDVARDLSADDLKTLDEGGKVKVEKVLKPQLFFWTFNNEDPIFKNEKVRLAMRYLIDYDGLAKSVMPYLGVPRASFAQQGAFGALDAKEGQPFKLDLAEAKRLLTEAGYPDGFSASVIFGTLPHSAPIAQSIQQNAAKVGVKLSLERMANAQLFSRARGREFQSAMMAWQTSVPDAYGNASRLVYNPDNRKEARATQYPSWRAAYYDEAMNKAVNAALLEPDDTKRIAMYADLQREQMQKGPMAIMFQMYNSAGISPAVKNWTWNGFRVWYGAATK</sequence>
<dbReference type="eggNOG" id="COG0747">
    <property type="taxonomic scope" value="Bacteria"/>
</dbReference>
<dbReference type="SUPFAM" id="SSF53850">
    <property type="entry name" value="Periplasmic binding protein-like II"/>
    <property type="match status" value="1"/>
</dbReference>
<keyword evidence="4 5" id="KW-0732">Signal</keyword>
<dbReference type="GO" id="GO:1904680">
    <property type="term" value="F:peptide transmembrane transporter activity"/>
    <property type="evidence" value="ECO:0007669"/>
    <property type="project" value="TreeGrafter"/>
</dbReference>
<evidence type="ECO:0000313" key="7">
    <source>
        <dbReference type="EMBL" id="KGT88331.1"/>
    </source>
</evidence>
<evidence type="ECO:0000256" key="5">
    <source>
        <dbReference type="SAM" id="SignalP"/>
    </source>
</evidence>
<name>A0A0A3YSK8_9GAMM</name>
<dbReference type="PANTHER" id="PTHR30290">
    <property type="entry name" value="PERIPLASMIC BINDING COMPONENT OF ABC TRANSPORTER"/>
    <property type="match status" value="1"/>
</dbReference>
<protein>
    <submittedName>
        <fullName evidence="7">Peptide ABC transporter substrate-binding protein</fullName>
    </submittedName>
</protein>
<comment type="subcellular location">
    <subcellularLocation>
        <location evidence="1">Cell envelope</location>
    </subcellularLocation>
</comment>
<dbReference type="PANTHER" id="PTHR30290:SF10">
    <property type="entry name" value="PERIPLASMIC OLIGOPEPTIDE-BINDING PROTEIN-RELATED"/>
    <property type="match status" value="1"/>
</dbReference>
<organism evidence="7 8">
    <name type="scientific">Erwinia typographi</name>
    <dbReference type="NCBI Taxonomy" id="371042"/>
    <lineage>
        <taxon>Bacteria</taxon>
        <taxon>Pseudomonadati</taxon>
        <taxon>Pseudomonadota</taxon>
        <taxon>Gammaproteobacteria</taxon>
        <taxon>Enterobacterales</taxon>
        <taxon>Erwiniaceae</taxon>
        <taxon>Erwinia</taxon>
    </lineage>
</organism>
<dbReference type="EMBL" id="JRUQ01000062">
    <property type="protein sequence ID" value="KGT88331.1"/>
    <property type="molecule type" value="Genomic_DNA"/>
</dbReference>
<dbReference type="Pfam" id="PF00496">
    <property type="entry name" value="SBP_bac_5"/>
    <property type="match status" value="1"/>
</dbReference>
<accession>A0A0A3YSK8</accession>
<dbReference type="RefSeq" id="WP_034897543.1">
    <property type="nucleotide sequence ID" value="NZ_JRUQ01000062.1"/>
</dbReference>
<reference evidence="7 8" key="1">
    <citation type="submission" date="2014-10" db="EMBL/GenBank/DDBJ databases">
        <title>Genome sequence of Erwinia typographi M043b.</title>
        <authorList>
            <person name="Chan K.-G."/>
            <person name="Tan W.-S."/>
        </authorList>
    </citation>
    <scope>NUCLEOTIDE SEQUENCE [LARGE SCALE GENOMIC DNA]</scope>
    <source>
        <strain evidence="7 8">M043b</strain>
    </source>
</reference>
<feature type="domain" description="Solute-binding protein family 5" evidence="6">
    <location>
        <begin position="73"/>
        <end position="442"/>
    </location>
</feature>
<dbReference type="InterPro" id="IPR030678">
    <property type="entry name" value="Peptide/Ni-bd"/>
</dbReference>
<dbReference type="Gene3D" id="3.10.105.10">
    <property type="entry name" value="Dipeptide-binding Protein, Domain 3"/>
    <property type="match status" value="1"/>
</dbReference>
<keyword evidence="3" id="KW-0813">Transport</keyword>
<dbReference type="GO" id="GO:0015833">
    <property type="term" value="P:peptide transport"/>
    <property type="evidence" value="ECO:0007669"/>
    <property type="project" value="TreeGrafter"/>
</dbReference>
<evidence type="ECO:0000256" key="1">
    <source>
        <dbReference type="ARBA" id="ARBA00004196"/>
    </source>
</evidence>
<evidence type="ECO:0000259" key="6">
    <source>
        <dbReference type="Pfam" id="PF00496"/>
    </source>
</evidence>
<dbReference type="OrthoDB" id="9801912at2"/>
<comment type="caution">
    <text evidence="7">The sequence shown here is derived from an EMBL/GenBank/DDBJ whole genome shotgun (WGS) entry which is preliminary data.</text>
</comment>
<dbReference type="GO" id="GO:0030288">
    <property type="term" value="C:outer membrane-bounded periplasmic space"/>
    <property type="evidence" value="ECO:0007669"/>
    <property type="project" value="UniProtKB-ARBA"/>
</dbReference>
<evidence type="ECO:0000256" key="4">
    <source>
        <dbReference type="ARBA" id="ARBA00022729"/>
    </source>
</evidence>
<dbReference type="STRING" id="371042.NG99_21475"/>
<dbReference type="PIRSF" id="PIRSF002741">
    <property type="entry name" value="MppA"/>
    <property type="match status" value="1"/>
</dbReference>
<dbReference type="AlphaFoldDB" id="A0A0A3YSK8"/>
<comment type="similarity">
    <text evidence="2">Belongs to the bacterial solute-binding protein 5 family.</text>
</comment>
<dbReference type="CDD" id="cd08512">
    <property type="entry name" value="PBP2_NikA_DppA_OppA_like_7"/>
    <property type="match status" value="1"/>
</dbReference>